<sequence length="54" mass="6230">MSKLMTNDLIMGDLIGEIVEFNNDSKDYPDCQEELERVGDFFTDEGKIIGMKKR</sequence>
<reference evidence="1" key="1">
    <citation type="journal article" date="2015" name="Nature">
        <title>Complex archaea that bridge the gap between prokaryotes and eukaryotes.</title>
        <authorList>
            <person name="Spang A."/>
            <person name="Saw J.H."/>
            <person name="Jorgensen S.L."/>
            <person name="Zaremba-Niedzwiedzka K."/>
            <person name="Martijn J."/>
            <person name="Lind A.E."/>
            <person name="van Eijk R."/>
            <person name="Schleper C."/>
            <person name="Guy L."/>
            <person name="Ettema T.J."/>
        </authorList>
    </citation>
    <scope>NUCLEOTIDE SEQUENCE</scope>
</reference>
<proteinExistence type="predicted"/>
<comment type="caution">
    <text evidence="1">The sequence shown here is derived from an EMBL/GenBank/DDBJ whole genome shotgun (WGS) entry which is preliminary data.</text>
</comment>
<evidence type="ECO:0000313" key="1">
    <source>
        <dbReference type="EMBL" id="KKM72377.1"/>
    </source>
</evidence>
<dbReference type="AlphaFoldDB" id="A0A0F9MT14"/>
<name>A0A0F9MT14_9ZZZZ</name>
<protein>
    <submittedName>
        <fullName evidence="1">Uncharacterized protein</fullName>
    </submittedName>
</protein>
<gene>
    <name evidence="1" type="ORF">LCGC14_1421150</name>
</gene>
<organism evidence="1">
    <name type="scientific">marine sediment metagenome</name>
    <dbReference type="NCBI Taxonomy" id="412755"/>
    <lineage>
        <taxon>unclassified sequences</taxon>
        <taxon>metagenomes</taxon>
        <taxon>ecological metagenomes</taxon>
    </lineage>
</organism>
<accession>A0A0F9MT14</accession>
<dbReference type="EMBL" id="LAZR01009483">
    <property type="protein sequence ID" value="KKM72377.1"/>
    <property type="molecule type" value="Genomic_DNA"/>
</dbReference>